<organism evidence="1 2">
    <name type="scientific">Sphaerospermopsis torques-reginae ITEP-024</name>
    <dbReference type="NCBI Taxonomy" id="984208"/>
    <lineage>
        <taxon>Bacteria</taxon>
        <taxon>Bacillati</taxon>
        <taxon>Cyanobacteriota</taxon>
        <taxon>Cyanophyceae</taxon>
        <taxon>Nostocales</taxon>
        <taxon>Aphanizomenonaceae</taxon>
        <taxon>Sphaerospermopsis</taxon>
        <taxon>Sphaerospermopsis torques-reginae</taxon>
    </lineage>
</organism>
<evidence type="ECO:0000313" key="2">
    <source>
        <dbReference type="Proteomes" id="UP000826540"/>
    </source>
</evidence>
<dbReference type="Pfam" id="PF10387">
    <property type="entry name" value="DUF2442"/>
    <property type="match status" value="1"/>
</dbReference>
<dbReference type="SUPFAM" id="SSF143880">
    <property type="entry name" value="NE0471 N-terminal domain-like"/>
    <property type="match status" value="1"/>
</dbReference>
<dbReference type="InterPro" id="IPR036782">
    <property type="entry name" value="NE0471-like_N"/>
</dbReference>
<protein>
    <submittedName>
        <fullName evidence="1">DUF2442 domain-containing protein</fullName>
    </submittedName>
</protein>
<accession>A0ABX8WZK8</accession>
<dbReference type="RefSeq" id="WP_220609639.1">
    <property type="nucleotide sequence ID" value="NZ_CP080598.1"/>
</dbReference>
<name>A0ABX8WZK8_9CYAN</name>
<proteinExistence type="predicted"/>
<gene>
    <name evidence="1" type="ORF">K2F26_23015</name>
</gene>
<reference evidence="1 2" key="1">
    <citation type="journal article" date="2022" name="J. Am. Chem. Soc.">
        <title>Biosynthesis of Guanitoxin Enables Global Environmental Detection in Freshwater Cyanobacteria.</title>
        <authorList>
            <person name="Lima S.T."/>
            <person name="Fallon T.R."/>
            <person name="Cordoza J.L."/>
            <person name="Chekan J.R."/>
            <person name="Delbaje E."/>
            <person name="Hopiavuori A.R."/>
            <person name="Alvarenga D.O."/>
            <person name="Wood S.M."/>
            <person name="Luhavaya H."/>
            <person name="Baumgartner J.T."/>
            <person name="Dorr F.A."/>
            <person name="Etchegaray A."/>
            <person name="Pinto E."/>
            <person name="McKinnie S.M.K."/>
            <person name="Fiore M.F."/>
            <person name="Moore B.S."/>
        </authorList>
    </citation>
    <scope>NUCLEOTIDE SEQUENCE [LARGE SCALE GENOMIC DNA]</scope>
    <source>
        <strain evidence="1 2">ITEP-024</strain>
    </source>
</reference>
<sequence>MLQDIIEVIPQDNYQLYLKFEDGKEGIIDVSQLIEFTGVFQPLRDIEYFKTVKVNPEWGTIYWDNGADLDPDVLYSVITGEAISSYHGNKFDSVKV</sequence>
<keyword evidence="2" id="KW-1185">Reference proteome</keyword>
<evidence type="ECO:0000313" key="1">
    <source>
        <dbReference type="EMBL" id="QYX31621.1"/>
    </source>
</evidence>
<dbReference type="InterPro" id="IPR018841">
    <property type="entry name" value="DUF2442"/>
</dbReference>
<dbReference type="Gene3D" id="3.30.2020.10">
    <property type="entry name" value="NE0471-like N-terminal domain"/>
    <property type="match status" value="1"/>
</dbReference>
<dbReference type="Proteomes" id="UP000826540">
    <property type="component" value="Chromosome"/>
</dbReference>
<dbReference type="EMBL" id="CP080598">
    <property type="protein sequence ID" value="QYX31621.1"/>
    <property type="molecule type" value="Genomic_DNA"/>
</dbReference>